<keyword evidence="1" id="KW-0472">Membrane</keyword>
<proteinExistence type="predicted"/>
<dbReference type="EMBL" id="JAUCMV010000003">
    <property type="protein sequence ID" value="KAK0408569.1"/>
    <property type="molecule type" value="Genomic_DNA"/>
</dbReference>
<keyword evidence="1" id="KW-1133">Transmembrane helix</keyword>
<feature type="transmembrane region" description="Helical" evidence="1">
    <location>
        <begin position="150"/>
        <end position="176"/>
    </location>
</feature>
<feature type="transmembrane region" description="Helical" evidence="1">
    <location>
        <begin position="246"/>
        <end position="264"/>
    </location>
</feature>
<protein>
    <submittedName>
        <fullName evidence="2">Uncharacterized protein</fullName>
    </submittedName>
</protein>
<organism evidence="2 3">
    <name type="scientific">Steinernema hermaphroditum</name>
    <dbReference type="NCBI Taxonomy" id="289476"/>
    <lineage>
        <taxon>Eukaryota</taxon>
        <taxon>Metazoa</taxon>
        <taxon>Ecdysozoa</taxon>
        <taxon>Nematoda</taxon>
        <taxon>Chromadorea</taxon>
        <taxon>Rhabditida</taxon>
        <taxon>Tylenchina</taxon>
        <taxon>Panagrolaimomorpha</taxon>
        <taxon>Strongyloidoidea</taxon>
        <taxon>Steinernematidae</taxon>
        <taxon>Steinernema</taxon>
    </lineage>
</organism>
<evidence type="ECO:0000256" key="1">
    <source>
        <dbReference type="SAM" id="Phobius"/>
    </source>
</evidence>
<sequence>MTQFLMLVVWLLSILKYINFSLSALLLYLSVRVVPPSLSRAYCLNLGVPTFFYTFCYVTAEHIRHPSTFQTVILYLACFGQEFILYGYVYFSNLTIFLAYITYAKPVFFRKLASKRAMILMTVLGHLFAFSSVLIIPSLVKLFVTTESKVFAMVLAAQLAFLFIIYVAMVILYVLAISKIRKNIALTGATSSIVLSHRKMLKSVLIYCTPPNILAIMAFPTCLLTTWREIRTVWHVDISSSQWSEFRVFVTIFAAFVAFGDYRIAIKNSVLWIAALVFKVFKILKPTSSAESSGHSLFKKTTKS</sequence>
<feature type="transmembrane region" description="Helical" evidence="1">
    <location>
        <begin position="72"/>
        <end position="103"/>
    </location>
</feature>
<accession>A0AA39HNH5</accession>
<dbReference type="Proteomes" id="UP001175271">
    <property type="component" value="Unassembled WGS sequence"/>
</dbReference>
<keyword evidence="3" id="KW-1185">Reference proteome</keyword>
<feature type="transmembrane region" description="Helical" evidence="1">
    <location>
        <begin position="204"/>
        <end position="226"/>
    </location>
</feature>
<gene>
    <name evidence="2" type="ORF">QR680_004030</name>
</gene>
<reference evidence="2" key="1">
    <citation type="submission" date="2023-06" db="EMBL/GenBank/DDBJ databases">
        <title>Genomic analysis of the entomopathogenic nematode Steinernema hermaphroditum.</title>
        <authorList>
            <person name="Schwarz E.M."/>
            <person name="Heppert J.K."/>
            <person name="Baniya A."/>
            <person name="Schwartz H.T."/>
            <person name="Tan C.-H."/>
            <person name="Antoshechkin I."/>
            <person name="Sternberg P.W."/>
            <person name="Goodrich-Blair H."/>
            <person name="Dillman A.R."/>
        </authorList>
    </citation>
    <scope>NUCLEOTIDE SEQUENCE</scope>
    <source>
        <strain evidence="2">PS9179</strain>
        <tissue evidence="2">Whole animal</tissue>
    </source>
</reference>
<dbReference type="AlphaFoldDB" id="A0AA39HNH5"/>
<name>A0AA39HNH5_9BILA</name>
<keyword evidence="1" id="KW-0812">Transmembrane</keyword>
<comment type="caution">
    <text evidence="2">The sequence shown here is derived from an EMBL/GenBank/DDBJ whole genome shotgun (WGS) entry which is preliminary data.</text>
</comment>
<feature type="transmembrane region" description="Helical" evidence="1">
    <location>
        <begin position="6"/>
        <end position="29"/>
    </location>
</feature>
<evidence type="ECO:0000313" key="3">
    <source>
        <dbReference type="Proteomes" id="UP001175271"/>
    </source>
</evidence>
<evidence type="ECO:0000313" key="2">
    <source>
        <dbReference type="EMBL" id="KAK0408569.1"/>
    </source>
</evidence>
<feature type="transmembrane region" description="Helical" evidence="1">
    <location>
        <begin position="123"/>
        <end position="144"/>
    </location>
</feature>